<reference evidence="3 4" key="1">
    <citation type="submission" date="2011-10" db="EMBL/GenBank/DDBJ databases">
        <title>The Improved High-Quality Draft genome of Methanoplanus limicola DSM 2279.</title>
        <authorList>
            <consortium name="US DOE Joint Genome Institute (JGI-PGF)"/>
            <person name="Lucas S."/>
            <person name="Copeland A."/>
            <person name="Lapidus A."/>
            <person name="Glavina del Rio T."/>
            <person name="Dalin E."/>
            <person name="Tice H."/>
            <person name="Bruce D."/>
            <person name="Goodwin L."/>
            <person name="Pitluck S."/>
            <person name="Peters L."/>
            <person name="Mikhailova N."/>
            <person name="Lu M."/>
            <person name="Kyrpides N."/>
            <person name="Mavromatis K."/>
            <person name="Ivanova N."/>
            <person name="Markowitz V."/>
            <person name="Cheng J.-F."/>
            <person name="Hugenholtz P."/>
            <person name="Woyke T."/>
            <person name="Wu D."/>
            <person name="Wirth R."/>
            <person name="Brambilla E.-M."/>
            <person name="Klenk H.-P."/>
            <person name="Eisen J.A."/>
        </authorList>
    </citation>
    <scope>NUCLEOTIDE SEQUENCE [LARGE SCALE GENOMIC DNA]</scope>
    <source>
        <strain evidence="3 4">DSM 2279</strain>
    </source>
</reference>
<feature type="compositionally biased region" description="Basic and acidic residues" evidence="1">
    <location>
        <begin position="461"/>
        <end position="479"/>
    </location>
</feature>
<dbReference type="InParanoid" id="H1Z3B4"/>
<organism evidence="3 4">
    <name type="scientific">Methanoplanus limicola DSM 2279</name>
    <dbReference type="NCBI Taxonomy" id="937775"/>
    <lineage>
        <taxon>Archaea</taxon>
        <taxon>Methanobacteriati</taxon>
        <taxon>Methanobacteriota</taxon>
        <taxon>Stenosarchaea group</taxon>
        <taxon>Methanomicrobia</taxon>
        <taxon>Methanomicrobiales</taxon>
        <taxon>Methanomicrobiaceae</taxon>
        <taxon>Methanoplanus</taxon>
    </lineage>
</organism>
<keyword evidence="4" id="KW-1185">Reference proteome</keyword>
<feature type="domain" description="Phosphoadenosine phosphosulphate reductase" evidence="2">
    <location>
        <begin position="225"/>
        <end position="387"/>
    </location>
</feature>
<name>H1Z3B4_9EURY</name>
<evidence type="ECO:0000313" key="3">
    <source>
        <dbReference type="EMBL" id="EHQ36529.1"/>
    </source>
</evidence>
<dbReference type="HOGENOM" id="CLU_026622_0_0_2"/>
<accession>H1Z3B4</accession>
<dbReference type="OrthoDB" id="5817at2157"/>
<dbReference type="GO" id="GO:0003824">
    <property type="term" value="F:catalytic activity"/>
    <property type="evidence" value="ECO:0007669"/>
    <property type="project" value="InterPro"/>
</dbReference>
<dbReference type="InterPro" id="IPR002500">
    <property type="entry name" value="PAPS_reduct_dom"/>
</dbReference>
<evidence type="ECO:0000256" key="1">
    <source>
        <dbReference type="SAM" id="MobiDB-lite"/>
    </source>
</evidence>
<dbReference type="SUPFAM" id="SSF52402">
    <property type="entry name" value="Adenine nucleotide alpha hydrolases-like"/>
    <property type="match status" value="1"/>
</dbReference>
<evidence type="ECO:0000259" key="2">
    <source>
        <dbReference type="Pfam" id="PF01507"/>
    </source>
</evidence>
<proteinExistence type="predicted"/>
<feature type="compositionally biased region" description="Basic and acidic residues" evidence="1">
    <location>
        <begin position="489"/>
        <end position="500"/>
    </location>
</feature>
<dbReference type="STRING" id="937775.Metlim_2482"/>
<dbReference type="Pfam" id="PF01507">
    <property type="entry name" value="PAPS_reduct"/>
    <property type="match status" value="1"/>
</dbReference>
<dbReference type="Gene3D" id="3.40.50.620">
    <property type="entry name" value="HUPs"/>
    <property type="match status" value="1"/>
</dbReference>
<protein>
    <submittedName>
        <fullName evidence="3">Phosphoadenosine phosphosulfate reductase</fullName>
    </submittedName>
</protein>
<dbReference type="InterPro" id="IPR014729">
    <property type="entry name" value="Rossmann-like_a/b/a_fold"/>
</dbReference>
<evidence type="ECO:0000313" key="4">
    <source>
        <dbReference type="Proteomes" id="UP000005741"/>
    </source>
</evidence>
<gene>
    <name evidence="3" type="ORF">Metlim_2482</name>
</gene>
<dbReference type="InterPro" id="IPR050128">
    <property type="entry name" value="Sulfate_adenylyltrnsfr_sub2"/>
</dbReference>
<dbReference type="PANTHER" id="PTHR43196:SF2">
    <property type="entry name" value="PHOSPHOADENOSINE PHOSPHOSULFATE REDUCTASE"/>
    <property type="match status" value="1"/>
</dbReference>
<dbReference type="PANTHER" id="PTHR43196">
    <property type="entry name" value="SULFATE ADENYLYLTRANSFERASE SUBUNIT 2"/>
    <property type="match status" value="1"/>
</dbReference>
<feature type="region of interest" description="Disordered" evidence="1">
    <location>
        <begin position="450"/>
        <end position="508"/>
    </location>
</feature>
<dbReference type="RefSeq" id="WP_004078901.1">
    <property type="nucleotide sequence ID" value="NZ_CM001436.1"/>
</dbReference>
<dbReference type="EMBL" id="CM001436">
    <property type="protein sequence ID" value="EHQ36529.1"/>
    <property type="molecule type" value="Genomic_DNA"/>
</dbReference>
<dbReference type="Proteomes" id="UP000005741">
    <property type="component" value="Chromosome"/>
</dbReference>
<sequence length="508" mass="58469">MKREPSAKNNLNWCNNCNIPLIGKTCSCGSEPKNIPLLRPYEVRPALSADYKLIKTLIEEKFGEVPLSQVILLNKTGGADRNDLIIMNGERLGWLIFDPVKREHRFDIAVEALPFIFSHATKGIIDIYTDTDYSKEHGRIGGKKLKLNSPVENGTYIVKYKAKAGTGIVKDGSIKVKELIQVLPQEVPDPDWDEVIQKNKYHLKNLERSAVRSIKQHINDRPTANVSFSGGKDSTVVLHLGQKAGIKKAFFIDTGLEFPETIEFVESKDLDIIRKDGDFRQKTEMEGPPSKDSRWCCKLLKLIPLNGYLSETGPCVTVQGNRWYESWNRADLEESIENPGNPLQLNISPIRSWRAFEVFLYIWWQNLEINPLYEKGLERIGCYLCPAMLESEYEVVRNLHPELTENWDKFLSQWAEKNEFPEEYLKWGLWRWKSLPPKMREICRDNGIPINYDNSPDTEPADNRVKTRETKLRRTHEPSRNLMPAGKKKNTDKSSAGKKENTKRKNIR</sequence>
<dbReference type="AlphaFoldDB" id="H1Z3B4"/>